<dbReference type="PANTHER" id="PTHR19302:SF70">
    <property type="entry name" value="GAMMA-TUBULIN COMPLEX COMPONENT 6"/>
    <property type="match status" value="1"/>
</dbReference>
<dbReference type="GO" id="GO:0051321">
    <property type="term" value="P:meiotic cell cycle"/>
    <property type="evidence" value="ECO:0007669"/>
    <property type="project" value="TreeGrafter"/>
</dbReference>
<proteinExistence type="inferred from homology"/>
<keyword evidence="4 5" id="KW-0206">Cytoskeleton</keyword>
<gene>
    <name evidence="7" type="ORF">TAPDE_001861</name>
</gene>
<dbReference type="GO" id="GO:0005874">
    <property type="term" value="C:microtubule"/>
    <property type="evidence" value="ECO:0007669"/>
    <property type="project" value="UniProtKB-KW"/>
</dbReference>
<dbReference type="GO" id="GO:0031122">
    <property type="term" value="P:cytoplasmic microtubule organization"/>
    <property type="evidence" value="ECO:0007669"/>
    <property type="project" value="TreeGrafter"/>
</dbReference>
<evidence type="ECO:0000256" key="3">
    <source>
        <dbReference type="ARBA" id="ARBA00022701"/>
    </source>
</evidence>
<dbReference type="AlphaFoldDB" id="R4XF25"/>
<dbReference type="PANTHER" id="PTHR19302">
    <property type="entry name" value="GAMMA TUBULIN COMPLEX PROTEIN"/>
    <property type="match status" value="1"/>
</dbReference>
<sequence length="843" mass="95173">MEELVKPWRDQYRATDPTSFASTLQVIPALPTVASAPHIEALDRRRPLDGIPQLRHGSDKLRIKYDKHGRTRVASACTLAEIPSLEAPKQFTAQSTSSWCYAEVFDVPDMTTFSRVPRREIPHDSDTDMSIPATTDDYGQQYSQAHLYRCLYHLIRGSESPMFMWDSVQNLFILRAQSASVENISSETLAPLLSNCQDYGTRLKWLVLVKDHLFDNATQYTAVHTALGVFLRQFLQYCIDQASHDTADGNVRFVGLMQCLDRVQVSLNWLTNILRLKSGRSISECLNHLSTISLMNDVEKEVRLQTSLHSTHDKVARELLLCLTVPLMQDLSCRIRVSMAPSLKSGLLQASSNDTYTELKYEESTRPNMVAASCAEQILEVHKGILFLRDHARPGILQVIQIKQISPLALTLQLSDLTSCSHEISLRIDDSNLASETPKALVFMNDVSLSTPMSKEEVRIDLEQKMFVSSRPLPITSDEAAKFSAALQAHSTEGGSFDLDYALQVCLLEPLKKQALLVHEQVLYVMLHDMKLREHLGLLHQVFLLQNGLFTSKLREALFRGDGSSINLNHLSKKTDRWPPRSAKVSIATRSLLGNTIGEEFVLKTGHTVVEKEFLGHLGLHLKLEDDDKPVSRSSLEALSFLTFAFRPPKPVDLIITPRAIQLYSRINQFLLVLIRMIDVVERLTLDNREYRTMRRWSPVAETFRIEATNFIHSFAAHIFETVITVKCQQFIRLLDHKGISIETLRDAHLSMLEQICNSALLGSKMKEIQGILRTAFQAVLAFSQIPVEQREHDEVEVPKLYFSFNTNARKLVAVLAGAEATKDASFATGISARFQMNAFWTS</sequence>
<evidence type="ECO:0000256" key="1">
    <source>
        <dbReference type="ARBA" id="ARBA00010337"/>
    </source>
</evidence>
<dbReference type="InterPro" id="IPR042241">
    <property type="entry name" value="GCP_C_sf"/>
</dbReference>
<dbReference type="GO" id="GO:0005816">
    <property type="term" value="C:spindle pole body"/>
    <property type="evidence" value="ECO:0007669"/>
    <property type="project" value="UniProtKB-ARBA"/>
</dbReference>
<dbReference type="InterPro" id="IPR040457">
    <property type="entry name" value="GCP_C"/>
</dbReference>
<keyword evidence="8" id="KW-1185">Reference proteome</keyword>
<dbReference type="eggNOG" id="ENOG502S0VZ">
    <property type="taxonomic scope" value="Eukaryota"/>
</dbReference>
<evidence type="ECO:0000256" key="5">
    <source>
        <dbReference type="RuleBase" id="RU363050"/>
    </source>
</evidence>
<dbReference type="GO" id="GO:0000922">
    <property type="term" value="C:spindle pole"/>
    <property type="evidence" value="ECO:0007669"/>
    <property type="project" value="InterPro"/>
</dbReference>
<accession>R4XF25</accession>
<dbReference type="GO" id="GO:0000278">
    <property type="term" value="P:mitotic cell cycle"/>
    <property type="evidence" value="ECO:0007669"/>
    <property type="project" value="TreeGrafter"/>
</dbReference>
<organism evidence="7 8">
    <name type="scientific">Taphrina deformans (strain PYCC 5710 / ATCC 11124 / CBS 356.35 / IMI 108563 / JCM 9778 / NBRC 8474)</name>
    <name type="common">Peach leaf curl fungus</name>
    <name type="synonym">Lalaria deformans</name>
    <dbReference type="NCBI Taxonomy" id="1097556"/>
    <lineage>
        <taxon>Eukaryota</taxon>
        <taxon>Fungi</taxon>
        <taxon>Dikarya</taxon>
        <taxon>Ascomycota</taxon>
        <taxon>Taphrinomycotina</taxon>
        <taxon>Taphrinomycetes</taxon>
        <taxon>Taphrinales</taxon>
        <taxon>Taphrinaceae</taxon>
        <taxon>Taphrina</taxon>
    </lineage>
</organism>
<dbReference type="GO" id="GO:0007020">
    <property type="term" value="P:microtubule nucleation"/>
    <property type="evidence" value="ECO:0007669"/>
    <property type="project" value="InterPro"/>
</dbReference>
<dbReference type="GO" id="GO:0000930">
    <property type="term" value="C:gamma-tubulin complex"/>
    <property type="evidence" value="ECO:0007669"/>
    <property type="project" value="TreeGrafter"/>
</dbReference>
<comment type="caution">
    <text evidence="7">The sequence shown here is derived from an EMBL/GenBank/DDBJ whole genome shotgun (WGS) entry which is preliminary data.</text>
</comment>
<dbReference type="InterPro" id="IPR007259">
    <property type="entry name" value="GCP"/>
</dbReference>
<comment type="similarity">
    <text evidence="1 5">Belongs to the TUBGCP family.</text>
</comment>
<dbReference type="STRING" id="1097556.R4XF25"/>
<dbReference type="Proteomes" id="UP000013776">
    <property type="component" value="Unassembled WGS sequence"/>
</dbReference>
<evidence type="ECO:0000256" key="4">
    <source>
        <dbReference type="ARBA" id="ARBA00023212"/>
    </source>
</evidence>
<dbReference type="Gene3D" id="1.20.120.1900">
    <property type="entry name" value="Gamma-tubulin complex, C-terminal domain"/>
    <property type="match status" value="1"/>
</dbReference>
<dbReference type="EMBL" id="CAHR02000065">
    <property type="protein sequence ID" value="CCG81962.1"/>
    <property type="molecule type" value="Genomic_DNA"/>
</dbReference>
<feature type="domain" description="Gamma tubulin complex component C-terminal" evidence="6">
    <location>
        <begin position="532"/>
        <end position="841"/>
    </location>
</feature>
<reference evidence="7 8" key="1">
    <citation type="journal article" date="2013" name="MBio">
        <title>Genome sequencing of the plant pathogen Taphrina deformans, the causal agent of peach leaf curl.</title>
        <authorList>
            <person name="Cisse O.H."/>
            <person name="Almeida J.M.G.C.F."/>
            <person name="Fonseca A."/>
            <person name="Kumar A.A."/>
            <person name="Salojaervi J."/>
            <person name="Overmyer K."/>
            <person name="Hauser P.M."/>
            <person name="Pagni M."/>
        </authorList>
    </citation>
    <scope>NUCLEOTIDE SEQUENCE [LARGE SCALE GENOMIC DNA]</scope>
    <source>
        <strain evidence="8">PYCC 5710 / ATCC 11124 / CBS 356.35 / IMI 108563 / JCM 9778 / NBRC 8474</strain>
    </source>
</reference>
<dbReference type="OrthoDB" id="775571at2759"/>
<dbReference type="Pfam" id="PF04130">
    <property type="entry name" value="GCP_C_terminal"/>
    <property type="match status" value="1"/>
</dbReference>
<dbReference type="GO" id="GO:0051011">
    <property type="term" value="F:microtubule minus-end binding"/>
    <property type="evidence" value="ECO:0007669"/>
    <property type="project" value="TreeGrafter"/>
</dbReference>
<name>R4XF25_TAPDE</name>
<keyword evidence="2 5" id="KW-0963">Cytoplasm</keyword>
<evidence type="ECO:0000259" key="6">
    <source>
        <dbReference type="Pfam" id="PF04130"/>
    </source>
</evidence>
<dbReference type="GO" id="GO:0051225">
    <property type="term" value="P:spindle assembly"/>
    <property type="evidence" value="ECO:0007669"/>
    <property type="project" value="TreeGrafter"/>
</dbReference>
<evidence type="ECO:0000313" key="8">
    <source>
        <dbReference type="Proteomes" id="UP000013776"/>
    </source>
</evidence>
<evidence type="ECO:0000256" key="2">
    <source>
        <dbReference type="ARBA" id="ARBA00022490"/>
    </source>
</evidence>
<keyword evidence="3 5" id="KW-0493">Microtubule</keyword>
<evidence type="ECO:0000313" key="7">
    <source>
        <dbReference type="EMBL" id="CCG81962.1"/>
    </source>
</evidence>
<dbReference type="VEuPathDB" id="FungiDB:TAPDE_001861"/>
<protein>
    <recommendedName>
        <fullName evidence="5">Spindle pole body component</fullName>
    </recommendedName>
</protein>
<dbReference type="GO" id="GO:0043015">
    <property type="term" value="F:gamma-tubulin binding"/>
    <property type="evidence" value="ECO:0007669"/>
    <property type="project" value="InterPro"/>
</dbReference>
<comment type="subcellular location">
    <subcellularLocation>
        <location evidence="5">Cytoplasm</location>
        <location evidence="5">Cytoskeleton</location>
        <location evidence="5">Microtubule organizing center</location>
    </subcellularLocation>
</comment>